<accession>A0A7T1NWU1</accession>
<gene>
    <name evidence="1" type="primary">3</name>
    <name evidence="1" type="ORF">SEA_DEXDERT_3</name>
</gene>
<name>A0A7T1NWU1_9CAUD</name>
<dbReference type="RefSeq" id="YP_010001383.1">
    <property type="nucleotide sequence ID" value="NC_053210.1"/>
</dbReference>
<dbReference type="GeneID" id="63025877"/>
<proteinExistence type="predicted"/>
<reference evidence="1 2" key="1">
    <citation type="submission" date="2020-12" db="EMBL/GenBank/DDBJ databases">
        <authorList>
            <person name="Kaganovsky A.M."/>
            <person name="Abad L.A."/>
            <person name="Hancock A.M."/>
            <person name="Wiggins Z.F."/>
            <person name="Bellamy Z.J."/>
            <person name="Moore L.A."/>
            <person name="Neal J.P."/>
            <person name="Poydras T.E."/>
            <person name="Timmer K."/>
            <person name="DeJong R."/>
            <person name="Gissendanner C.R."/>
            <person name="Findley A.M."/>
            <person name="Garlena R.A."/>
            <person name="Russell D.A."/>
            <person name="Jacobs-Sera D."/>
            <person name="Hatfull G.F."/>
        </authorList>
    </citation>
    <scope>NUCLEOTIDE SEQUENCE [LARGE SCALE GENOMIC DNA]</scope>
</reference>
<evidence type="ECO:0000313" key="2">
    <source>
        <dbReference type="Proteomes" id="UP000594842"/>
    </source>
</evidence>
<organism evidence="1 2">
    <name type="scientific">Gordonia phage Dexdert</name>
    <dbReference type="NCBI Taxonomy" id="2794946"/>
    <lineage>
        <taxon>Viruses</taxon>
        <taxon>Duplodnaviria</taxon>
        <taxon>Heunggongvirae</taxon>
        <taxon>Uroviricota</taxon>
        <taxon>Caudoviricetes</taxon>
        <taxon>Stackebrandtviridae</taxon>
        <taxon>Schenleyvirinae</taxon>
        <taxon>Dexdertvirus</taxon>
        <taxon>Dexdertvirus dexdert</taxon>
    </lineage>
</organism>
<dbReference type="Proteomes" id="UP000594842">
    <property type="component" value="Segment"/>
</dbReference>
<keyword evidence="2" id="KW-1185">Reference proteome</keyword>
<dbReference type="KEGG" id="vg:63025877"/>
<protein>
    <submittedName>
        <fullName evidence="1">Uncharacterized protein</fullName>
    </submittedName>
</protein>
<sequence>MNITAEQVKPGAQLRLDSTTTVIVTNVAEHFPACTRCGAANVEDAGDHADNAGHWPVAAEFDHTGLAVTVLQIFHGHRFDRLRTIILMPEAPLQQSSDADRWRRWATPAVERCLAAVPDDHPLYDELADELDERAHTADVRRMNGGVLP</sequence>
<dbReference type="EMBL" id="MW314849">
    <property type="protein sequence ID" value="QPO17000.1"/>
    <property type="molecule type" value="Genomic_DNA"/>
</dbReference>
<evidence type="ECO:0000313" key="1">
    <source>
        <dbReference type="EMBL" id="QPO17000.1"/>
    </source>
</evidence>